<protein>
    <recommendedName>
        <fullName evidence="3">SprT-like family protein</fullName>
    </recommendedName>
</protein>
<accession>A0A917FJN4</accession>
<dbReference type="RefSeq" id="WP_188363718.1">
    <property type="nucleotide sequence ID" value="NZ_BAABJF010000011.1"/>
</dbReference>
<reference evidence="1" key="2">
    <citation type="submission" date="2020-09" db="EMBL/GenBank/DDBJ databases">
        <authorList>
            <person name="Sun Q."/>
            <person name="Zhou Y."/>
        </authorList>
    </citation>
    <scope>NUCLEOTIDE SEQUENCE</scope>
    <source>
        <strain evidence="1">CGMCC 1.12181</strain>
    </source>
</reference>
<keyword evidence="2" id="KW-1185">Reference proteome</keyword>
<dbReference type="AlphaFoldDB" id="A0A917FJN4"/>
<name>A0A917FJN4_9GAMM</name>
<evidence type="ECO:0000313" key="2">
    <source>
        <dbReference type="Proteomes" id="UP000605253"/>
    </source>
</evidence>
<evidence type="ECO:0000313" key="1">
    <source>
        <dbReference type="EMBL" id="GGF83948.1"/>
    </source>
</evidence>
<comment type="caution">
    <text evidence="1">The sequence shown here is derived from an EMBL/GenBank/DDBJ whole genome shotgun (WGS) entry which is preliminary data.</text>
</comment>
<dbReference type="Proteomes" id="UP000605253">
    <property type="component" value="Unassembled WGS sequence"/>
</dbReference>
<evidence type="ECO:0008006" key="3">
    <source>
        <dbReference type="Google" id="ProtNLM"/>
    </source>
</evidence>
<organism evidence="1 2">
    <name type="scientific">Marinicella pacifica</name>
    <dbReference type="NCBI Taxonomy" id="1171543"/>
    <lineage>
        <taxon>Bacteria</taxon>
        <taxon>Pseudomonadati</taxon>
        <taxon>Pseudomonadota</taxon>
        <taxon>Gammaproteobacteria</taxon>
        <taxon>Lysobacterales</taxon>
        <taxon>Marinicellaceae</taxon>
        <taxon>Marinicella</taxon>
    </lineage>
</organism>
<sequence>MKPIDESGINHLFHHILSTLYHIQPADQWSVIPKNWCLTTAKTKYGMADHQGIIHINQNFVATGFWDLLEAVLRHEFAHLCVGLSQSHNRRFKQCEKLFKGYFNADARRQATAYGSRIHYNYRLMAELVDGQCLEIKKTHRKHHKYTNYPHQNRVTYFYQQQRIKRFYYVSEK</sequence>
<reference evidence="1" key="1">
    <citation type="journal article" date="2014" name="Int. J. Syst. Evol. Microbiol.">
        <title>Complete genome sequence of Corynebacterium casei LMG S-19264T (=DSM 44701T), isolated from a smear-ripened cheese.</title>
        <authorList>
            <consortium name="US DOE Joint Genome Institute (JGI-PGF)"/>
            <person name="Walter F."/>
            <person name="Albersmeier A."/>
            <person name="Kalinowski J."/>
            <person name="Ruckert C."/>
        </authorList>
    </citation>
    <scope>NUCLEOTIDE SEQUENCE</scope>
    <source>
        <strain evidence="1">CGMCC 1.12181</strain>
    </source>
</reference>
<dbReference type="EMBL" id="BMEO01000001">
    <property type="protein sequence ID" value="GGF83948.1"/>
    <property type="molecule type" value="Genomic_DNA"/>
</dbReference>
<proteinExistence type="predicted"/>
<dbReference type="Gene3D" id="3.30.2010.10">
    <property type="entry name" value="Metalloproteases ('zincins'), catalytic domain"/>
    <property type="match status" value="1"/>
</dbReference>
<gene>
    <name evidence="1" type="ORF">GCM10011365_01110</name>
</gene>